<keyword evidence="2" id="KW-1185">Reference proteome</keyword>
<dbReference type="Proteomes" id="UP000619479">
    <property type="component" value="Unassembled WGS sequence"/>
</dbReference>
<reference evidence="1" key="1">
    <citation type="submission" date="2021-01" db="EMBL/GenBank/DDBJ databases">
        <title>Whole genome shotgun sequence of Actinoplanes cyaneus NBRC 14990.</title>
        <authorList>
            <person name="Komaki H."/>
            <person name="Tamura T."/>
        </authorList>
    </citation>
    <scope>NUCLEOTIDE SEQUENCE</scope>
    <source>
        <strain evidence="1">NBRC 14990</strain>
    </source>
</reference>
<evidence type="ECO:0000313" key="1">
    <source>
        <dbReference type="EMBL" id="GID71096.1"/>
    </source>
</evidence>
<dbReference type="EMBL" id="BOMH01000097">
    <property type="protein sequence ID" value="GID71096.1"/>
    <property type="molecule type" value="Genomic_DNA"/>
</dbReference>
<name>A0A919IU63_9ACTN</name>
<organism evidence="1 2">
    <name type="scientific">Actinoplanes cyaneus</name>
    <dbReference type="NCBI Taxonomy" id="52696"/>
    <lineage>
        <taxon>Bacteria</taxon>
        <taxon>Bacillati</taxon>
        <taxon>Actinomycetota</taxon>
        <taxon>Actinomycetes</taxon>
        <taxon>Micromonosporales</taxon>
        <taxon>Micromonosporaceae</taxon>
        <taxon>Actinoplanes</taxon>
    </lineage>
</organism>
<proteinExistence type="predicted"/>
<dbReference type="RefSeq" id="WP_203755810.1">
    <property type="nucleotide sequence ID" value="NZ_BAAAUC010000094.1"/>
</dbReference>
<gene>
    <name evidence="1" type="ORF">Acy02nite_89770</name>
</gene>
<sequence length="251" mass="27597">MTNVRDEYGEQAWRFFSGLHRVLLRLAGQIPDELLTGLRSELGEGNIAEVPHMVSATALELGVSLTTEDFSLLREVTLAVQGTDPWGAELVTVTEQLPAPDFRFFPVTADVLATDATRIPRTLDLTDRPGNTLLDLPAHLGHLDDLVLRLTDSCDSTQHNAARLEEDVVSTARAWRFPAAGPIVGGTRVVLVEVSEYAPAWAIAETIRRDLSRTECQVEVYWTDEVLPPYHQAALAGAALFWCARSPAARE</sequence>
<evidence type="ECO:0000313" key="2">
    <source>
        <dbReference type="Proteomes" id="UP000619479"/>
    </source>
</evidence>
<comment type="caution">
    <text evidence="1">The sequence shown here is derived from an EMBL/GenBank/DDBJ whole genome shotgun (WGS) entry which is preliminary data.</text>
</comment>
<protein>
    <submittedName>
        <fullName evidence="1">Uncharacterized protein</fullName>
    </submittedName>
</protein>
<accession>A0A919IU63</accession>
<dbReference type="AlphaFoldDB" id="A0A919IU63"/>